<evidence type="ECO:0000313" key="6">
    <source>
        <dbReference type="Proteomes" id="UP000001075"/>
    </source>
</evidence>
<dbReference type="eggNOG" id="ENOG502QSRZ">
    <property type="taxonomic scope" value="Eukaryota"/>
</dbReference>
<dbReference type="InterPro" id="IPR013106">
    <property type="entry name" value="Ig_V-set"/>
</dbReference>
<evidence type="ECO:0000256" key="1">
    <source>
        <dbReference type="ARBA" id="ARBA00004370"/>
    </source>
</evidence>
<dbReference type="InterPro" id="IPR036179">
    <property type="entry name" value="Ig-like_dom_sf"/>
</dbReference>
<dbReference type="STRING" id="10029.G3I645"/>
<evidence type="ECO:0000259" key="4">
    <source>
        <dbReference type="PROSITE" id="PS50835"/>
    </source>
</evidence>
<dbReference type="Gene3D" id="2.60.40.10">
    <property type="entry name" value="Immunoglobulins"/>
    <property type="match status" value="1"/>
</dbReference>
<dbReference type="SUPFAM" id="SSF48726">
    <property type="entry name" value="Immunoglobulin"/>
    <property type="match status" value="1"/>
</dbReference>
<comment type="subcellular location">
    <subcellularLocation>
        <location evidence="1">Membrane</location>
    </subcellularLocation>
</comment>
<dbReference type="PANTHER" id="PTHR24100">
    <property type="entry name" value="BUTYROPHILIN"/>
    <property type="match status" value="1"/>
</dbReference>
<dbReference type="InParanoid" id="G3I645"/>
<dbReference type="Proteomes" id="UP000001075">
    <property type="component" value="Unassembled WGS sequence"/>
</dbReference>
<dbReference type="PROSITE" id="PS50835">
    <property type="entry name" value="IG_LIKE"/>
    <property type="match status" value="1"/>
</dbReference>
<dbReference type="EMBL" id="JH001341">
    <property type="protein sequence ID" value="EGW07949.1"/>
    <property type="molecule type" value="Genomic_DNA"/>
</dbReference>
<evidence type="ECO:0000256" key="2">
    <source>
        <dbReference type="ARBA" id="ARBA00023136"/>
    </source>
</evidence>
<dbReference type="Pfam" id="PF07686">
    <property type="entry name" value="V-set"/>
    <property type="match status" value="1"/>
</dbReference>
<dbReference type="GO" id="GO:0009897">
    <property type="term" value="C:external side of plasma membrane"/>
    <property type="evidence" value="ECO:0007669"/>
    <property type="project" value="TreeGrafter"/>
</dbReference>
<feature type="domain" description="Ig-like" evidence="4">
    <location>
        <begin position="1"/>
        <end position="78"/>
    </location>
</feature>
<evidence type="ECO:0000256" key="3">
    <source>
        <dbReference type="ARBA" id="ARBA00023319"/>
    </source>
</evidence>
<dbReference type="InterPro" id="IPR050504">
    <property type="entry name" value="IgSF_BTN/MOG"/>
</dbReference>
<organism evidence="5 6">
    <name type="scientific">Cricetulus griseus</name>
    <name type="common">Chinese hamster</name>
    <name type="synonym">Cricetulus barabensis griseus</name>
    <dbReference type="NCBI Taxonomy" id="10029"/>
    <lineage>
        <taxon>Eukaryota</taxon>
        <taxon>Metazoa</taxon>
        <taxon>Chordata</taxon>
        <taxon>Craniata</taxon>
        <taxon>Vertebrata</taxon>
        <taxon>Euteleostomi</taxon>
        <taxon>Mammalia</taxon>
        <taxon>Eutheria</taxon>
        <taxon>Euarchontoglires</taxon>
        <taxon>Glires</taxon>
        <taxon>Rodentia</taxon>
        <taxon>Myomorpha</taxon>
        <taxon>Muroidea</taxon>
        <taxon>Cricetidae</taxon>
        <taxon>Cricetinae</taxon>
        <taxon>Cricetulus</taxon>
    </lineage>
</organism>
<evidence type="ECO:0000313" key="5">
    <source>
        <dbReference type="EMBL" id="EGW07949.1"/>
    </source>
</evidence>
<dbReference type="InterPro" id="IPR013783">
    <property type="entry name" value="Ig-like_fold"/>
</dbReference>
<name>G3I645_CRIGR</name>
<gene>
    <name evidence="5" type="ORF">I79_018957</name>
</gene>
<proteinExistence type="predicted"/>
<dbReference type="GO" id="GO:0001817">
    <property type="term" value="P:regulation of cytokine production"/>
    <property type="evidence" value="ECO:0007669"/>
    <property type="project" value="TreeGrafter"/>
</dbReference>
<keyword evidence="3" id="KW-0393">Immunoglobulin domain</keyword>
<dbReference type="FunFam" id="2.60.40.10:FF:000208">
    <property type="entry name" value="Butyrophilin subfamily 1 member A1"/>
    <property type="match status" value="1"/>
</dbReference>
<dbReference type="GO" id="GO:0005102">
    <property type="term" value="F:signaling receptor binding"/>
    <property type="evidence" value="ECO:0007669"/>
    <property type="project" value="TreeGrafter"/>
</dbReference>
<keyword evidence="2" id="KW-0472">Membrane</keyword>
<sequence>MHIRWYRARLTPAVLVFHDGQEQGDVQMPEYRGRTRLVRDAIATGDVTLQIQQVQASDDGLYHCQVTHGFTSQEAVIELCVKGM</sequence>
<dbReference type="GO" id="GO:0050852">
    <property type="term" value="P:T cell receptor signaling pathway"/>
    <property type="evidence" value="ECO:0007669"/>
    <property type="project" value="TreeGrafter"/>
</dbReference>
<accession>G3I645</accession>
<protein>
    <submittedName>
        <fullName evidence="5">Butyrophilin-like protein 1</fullName>
    </submittedName>
</protein>
<dbReference type="PANTHER" id="PTHR24100:SF134">
    <property type="entry name" value="BUTYROPHILIN-LIKE PROTEIN 1"/>
    <property type="match status" value="1"/>
</dbReference>
<dbReference type="InterPro" id="IPR007110">
    <property type="entry name" value="Ig-like_dom"/>
</dbReference>
<dbReference type="AlphaFoldDB" id="G3I645"/>
<reference evidence="6" key="1">
    <citation type="journal article" date="2011" name="Nat. Biotechnol.">
        <title>The genomic sequence of the Chinese hamster ovary (CHO)-K1 cell line.</title>
        <authorList>
            <person name="Xu X."/>
            <person name="Nagarajan H."/>
            <person name="Lewis N.E."/>
            <person name="Pan S."/>
            <person name="Cai Z."/>
            <person name="Liu X."/>
            <person name="Chen W."/>
            <person name="Xie M."/>
            <person name="Wang W."/>
            <person name="Hammond S."/>
            <person name="Andersen M.R."/>
            <person name="Neff N."/>
            <person name="Passarelli B."/>
            <person name="Koh W."/>
            <person name="Fan H.C."/>
            <person name="Wang J."/>
            <person name="Gui Y."/>
            <person name="Lee K.H."/>
            <person name="Betenbaugh M.J."/>
            <person name="Quake S.R."/>
            <person name="Famili I."/>
            <person name="Palsson B.O."/>
            <person name="Wang J."/>
        </authorList>
    </citation>
    <scope>NUCLEOTIDE SEQUENCE [LARGE SCALE GENOMIC DNA]</scope>
    <source>
        <strain evidence="6">CHO K1 cell line</strain>
    </source>
</reference>